<keyword evidence="1" id="KW-0812">Transmembrane</keyword>
<gene>
    <name evidence="2" type="ORF">FPZ49_19610</name>
</gene>
<evidence type="ECO:0000313" key="2">
    <source>
        <dbReference type="EMBL" id="TVY08277.1"/>
    </source>
</evidence>
<dbReference type="RefSeq" id="WP_144850043.1">
    <property type="nucleotide sequence ID" value="NZ_VNJI01000025.1"/>
</dbReference>
<keyword evidence="1" id="KW-0472">Membrane</keyword>
<dbReference type="AlphaFoldDB" id="A0A559K829"/>
<feature type="transmembrane region" description="Helical" evidence="1">
    <location>
        <begin position="20"/>
        <end position="42"/>
    </location>
</feature>
<sequence>MNMRNRLQLEGLSKVNIYVWYMLGFSALVLLITCLYVTFVPWQRSQATALDAKGIDQVRLLAGAASYKVADAFQKDNADLPQTTFPALQAVKAKAARGFQYTLKQDAHVMEQYSVPGNEKTLYFVIRTEQKEEDVWSQVDMLTVDPQTQSVTNEPIGFTYGVSPEKVRGATQLIGFVNSDEFLYTTLKNEAGELVYRVNRFSLTQRTVTPVMELYRFSEADAKLLPGITAADIAPDRQHMLVRDERSGLASYDLKTGSRQIIVPASGIHQADDALQVSNKAGISLYAATRFQSDEYLIDMNAGTAKQPFSEEKGWIDAGMDLNHSIVYYNFTYDRNPELIAHADSKAMLFPFGVQITDLKGAPLKRFSLPKDSNERLEFGGYNEEKKTVLLHKFTIGPNAKGVPVKKTSGWLLGDLATGAMTPLQKTDVPDSWDRKDVLFGSVFTDVSNDLAAEQVFVNPTDQTYVMTRWKTKQVMLLPEEDTVMFADETSKRVFVSSLTRPDLIVAMTNYKKYNWDNHDFAWLKGRWVTRFHTQPDGDKLYAFQIN</sequence>
<accession>A0A559K829</accession>
<name>A0A559K829_9BACL</name>
<protein>
    <submittedName>
        <fullName evidence="2">Uncharacterized protein</fullName>
    </submittedName>
</protein>
<dbReference type="EMBL" id="VNJI01000025">
    <property type="protein sequence ID" value="TVY08277.1"/>
    <property type="molecule type" value="Genomic_DNA"/>
</dbReference>
<evidence type="ECO:0000256" key="1">
    <source>
        <dbReference type="SAM" id="Phobius"/>
    </source>
</evidence>
<dbReference type="OrthoDB" id="2500450at2"/>
<dbReference type="Proteomes" id="UP000317036">
    <property type="component" value="Unassembled WGS sequence"/>
</dbReference>
<keyword evidence="3" id="KW-1185">Reference proteome</keyword>
<reference evidence="2 3" key="1">
    <citation type="submission" date="2019-07" db="EMBL/GenBank/DDBJ databases">
        <authorList>
            <person name="Kim J."/>
        </authorList>
    </citation>
    <scope>NUCLEOTIDE SEQUENCE [LARGE SCALE GENOMIC DNA]</scope>
    <source>
        <strain evidence="2 3">JC52</strain>
    </source>
</reference>
<comment type="caution">
    <text evidence="2">The sequence shown here is derived from an EMBL/GenBank/DDBJ whole genome shotgun (WGS) entry which is preliminary data.</text>
</comment>
<keyword evidence="1" id="KW-1133">Transmembrane helix</keyword>
<proteinExistence type="predicted"/>
<evidence type="ECO:0000313" key="3">
    <source>
        <dbReference type="Proteomes" id="UP000317036"/>
    </source>
</evidence>
<organism evidence="2 3">
    <name type="scientific">Paenibacillus cremeus</name>
    <dbReference type="NCBI Taxonomy" id="2163881"/>
    <lineage>
        <taxon>Bacteria</taxon>
        <taxon>Bacillati</taxon>
        <taxon>Bacillota</taxon>
        <taxon>Bacilli</taxon>
        <taxon>Bacillales</taxon>
        <taxon>Paenibacillaceae</taxon>
        <taxon>Paenibacillus</taxon>
    </lineage>
</organism>